<dbReference type="KEGG" id="fvn:FVRRES_13041"/>
<dbReference type="Proteomes" id="UP000245910">
    <property type="component" value="Chromosome IIII"/>
</dbReference>
<evidence type="ECO:0000313" key="3">
    <source>
        <dbReference type="Proteomes" id="UP000245910"/>
    </source>
</evidence>
<dbReference type="RefSeq" id="XP_025582739.1">
    <property type="nucleotide sequence ID" value="XM_025728365.2"/>
</dbReference>
<sequence>MSLTKVNPYPAAAAAIDKQVVENIFLDDIVSHDYSRNTKMALLICMKALHNKIEDDEDYWAEATGDEEWGKAQKEAMQKLGKKLKDEFRAKRARQKEEEDEDEAGEEQKEDEEEEEDEESEEEEEEEDFEEEYDDEGEETEGSEESEESGDEESDDGSDWDSLFLLVHNMPTENDEPKSTARKRSLPRDGTPCPPPRPQPAKRQKLDPSAASKAPVVQDSGEEEPKPVTRKRRLIAQQDTDTPATEVPFPKRQRIDSPAVVANPNDEDREQEQAQAQAQAQEAKSSVPSEWLAPHREELENSQLPETLRAILGRLPVNELHYEAQSFLLNLKYFDTTDDALAKAAIDMGLRFSKTAKSSEYKIVFEYIMKHPIQAVMYNVCKEDEAQHILFWEKVRNVTGKEIPPERIKERRQKRAKREAEAMARFNARKAAENAKRESQMLKEKYVSQIGEASKLPLKEKVGRWLAEIVKAEKKQ</sequence>
<dbReference type="EMBL" id="LN649232">
    <property type="protein sequence ID" value="CEI40350.1"/>
    <property type="molecule type" value="Genomic_DNA"/>
</dbReference>
<protein>
    <submittedName>
        <fullName evidence="2">Uncharacterized protein</fullName>
    </submittedName>
</protein>
<evidence type="ECO:0000313" key="2">
    <source>
        <dbReference type="EMBL" id="CEI40350.1"/>
    </source>
</evidence>
<feature type="compositionally biased region" description="Acidic residues" evidence="1">
    <location>
        <begin position="98"/>
        <end position="159"/>
    </location>
</feature>
<name>A0A2L2SSK4_9HYPO</name>
<keyword evidence="3" id="KW-1185">Reference proteome</keyword>
<dbReference type="GeneID" id="37264671"/>
<dbReference type="AlphaFoldDB" id="A0A2L2SSK4"/>
<feature type="region of interest" description="Disordered" evidence="1">
    <location>
        <begin position="87"/>
        <end position="291"/>
    </location>
</feature>
<proteinExistence type="predicted"/>
<dbReference type="OrthoDB" id="5096014at2759"/>
<accession>A0A2L2SSK4</accession>
<reference evidence="3" key="1">
    <citation type="submission" date="2014-10" db="EMBL/GenBank/DDBJ databases">
        <authorList>
            <person name="King R."/>
        </authorList>
    </citation>
    <scope>NUCLEOTIDE SEQUENCE [LARGE SCALE GENOMIC DNA]</scope>
    <source>
        <strain evidence="3">A3/5</strain>
    </source>
</reference>
<evidence type="ECO:0000256" key="1">
    <source>
        <dbReference type="SAM" id="MobiDB-lite"/>
    </source>
</evidence>
<feature type="compositionally biased region" description="Low complexity" evidence="1">
    <location>
        <begin position="273"/>
        <end position="283"/>
    </location>
</feature>
<organism evidence="2 3">
    <name type="scientific">Fusarium venenatum</name>
    <dbReference type="NCBI Taxonomy" id="56646"/>
    <lineage>
        <taxon>Eukaryota</taxon>
        <taxon>Fungi</taxon>
        <taxon>Dikarya</taxon>
        <taxon>Ascomycota</taxon>
        <taxon>Pezizomycotina</taxon>
        <taxon>Sordariomycetes</taxon>
        <taxon>Hypocreomycetidae</taxon>
        <taxon>Hypocreales</taxon>
        <taxon>Nectriaceae</taxon>
        <taxon>Fusarium</taxon>
    </lineage>
</organism>